<gene>
    <name evidence="2" type="ORF">SAMN03080594_102632</name>
</gene>
<dbReference type="EMBL" id="FQUX01000002">
    <property type="protein sequence ID" value="SHF11014.1"/>
    <property type="molecule type" value="Genomic_DNA"/>
</dbReference>
<dbReference type="Proteomes" id="UP000184406">
    <property type="component" value="Unassembled WGS sequence"/>
</dbReference>
<name>A0A1M4YYY0_9FLAO</name>
<evidence type="ECO:0000313" key="3">
    <source>
        <dbReference type="Proteomes" id="UP000184406"/>
    </source>
</evidence>
<evidence type="ECO:0000313" key="2">
    <source>
        <dbReference type="EMBL" id="SHF11014.1"/>
    </source>
</evidence>
<sequence length="133" mass="15281">MKIKRALLIGIVIWIIAILFYSVSYSIPIMENMETQANLVLFVVVIPLVWFGCTFYYKKDLQTHGYLVGQTMLLTAVILDALITVPFFVIPKGGSHFSFFTSLGFWIIAAEFLLVSVLYWYSRVYPKTKLLKN</sequence>
<organism evidence="2 3">
    <name type="scientific">Arenibacter palladensis</name>
    <dbReference type="NCBI Taxonomy" id="237373"/>
    <lineage>
        <taxon>Bacteria</taxon>
        <taxon>Pseudomonadati</taxon>
        <taxon>Bacteroidota</taxon>
        <taxon>Flavobacteriia</taxon>
        <taxon>Flavobacteriales</taxon>
        <taxon>Flavobacteriaceae</taxon>
        <taxon>Arenibacter</taxon>
    </lineage>
</organism>
<keyword evidence="1" id="KW-1133">Transmembrane helix</keyword>
<feature type="transmembrane region" description="Helical" evidence="1">
    <location>
        <begin position="7"/>
        <end position="27"/>
    </location>
</feature>
<evidence type="ECO:0000256" key="1">
    <source>
        <dbReference type="SAM" id="Phobius"/>
    </source>
</evidence>
<proteinExistence type="predicted"/>
<feature type="transmembrane region" description="Helical" evidence="1">
    <location>
        <begin position="96"/>
        <end position="121"/>
    </location>
</feature>
<keyword evidence="1" id="KW-0812">Transmembrane</keyword>
<protein>
    <submittedName>
        <fullName evidence="2">Uncharacterized protein</fullName>
    </submittedName>
</protein>
<feature type="transmembrane region" description="Helical" evidence="1">
    <location>
        <begin position="66"/>
        <end position="90"/>
    </location>
</feature>
<reference evidence="3" key="1">
    <citation type="submission" date="2016-11" db="EMBL/GenBank/DDBJ databases">
        <authorList>
            <person name="Varghese N."/>
            <person name="Submissions S."/>
        </authorList>
    </citation>
    <scope>NUCLEOTIDE SEQUENCE [LARGE SCALE GENOMIC DNA]</scope>
    <source>
        <strain evidence="3">DSM 17539</strain>
    </source>
</reference>
<feature type="transmembrane region" description="Helical" evidence="1">
    <location>
        <begin position="39"/>
        <end position="57"/>
    </location>
</feature>
<dbReference type="AlphaFoldDB" id="A0A1M4YYY0"/>
<dbReference type="OrthoDB" id="840428at2"/>
<keyword evidence="1" id="KW-0472">Membrane</keyword>
<keyword evidence="3" id="KW-1185">Reference proteome</keyword>
<accession>A0A1M4YYY0</accession>
<dbReference type="InterPro" id="IPR020509">
    <property type="entry name" value="Uncharacterised_YnzE"/>
</dbReference>
<dbReference type="RefSeq" id="WP_072861436.1">
    <property type="nucleotide sequence ID" value="NZ_FQUX01000002.1"/>
</dbReference>
<dbReference type="Pfam" id="PF17329">
    <property type="entry name" value="DUF5367"/>
    <property type="match status" value="1"/>
</dbReference>